<gene>
    <name evidence="1" type="ORF">ACFOEN_04830</name>
</gene>
<comment type="caution">
    <text evidence="1">The sequence shown here is derived from an EMBL/GenBank/DDBJ whole genome shotgun (WGS) entry which is preliminary data.</text>
</comment>
<dbReference type="Proteomes" id="UP001595556">
    <property type="component" value="Unassembled WGS sequence"/>
</dbReference>
<dbReference type="RefSeq" id="WP_377301609.1">
    <property type="nucleotide sequence ID" value="NZ_CP180191.1"/>
</dbReference>
<keyword evidence="2" id="KW-1185">Reference proteome</keyword>
<dbReference type="PANTHER" id="PTHR11102:SF160">
    <property type="entry name" value="ERAD-ASSOCIATED E3 UBIQUITIN-PROTEIN LIGASE COMPONENT HRD3"/>
    <property type="match status" value="1"/>
</dbReference>
<dbReference type="PANTHER" id="PTHR11102">
    <property type="entry name" value="SEL-1-LIKE PROTEIN"/>
    <property type="match status" value="1"/>
</dbReference>
<dbReference type="InterPro" id="IPR006597">
    <property type="entry name" value="Sel1-like"/>
</dbReference>
<dbReference type="Gene3D" id="1.25.40.10">
    <property type="entry name" value="Tetratricopeptide repeat domain"/>
    <property type="match status" value="2"/>
</dbReference>
<evidence type="ECO:0000313" key="2">
    <source>
        <dbReference type="Proteomes" id="UP001595556"/>
    </source>
</evidence>
<dbReference type="InterPro" id="IPR011990">
    <property type="entry name" value="TPR-like_helical_dom_sf"/>
</dbReference>
<evidence type="ECO:0000313" key="1">
    <source>
        <dbReference type="EMBL" id="MFC3146966.1"/>
    </source>
</evidence>
<dbReference type="SUPFAM" id="SSF81901">
    <property type="entry name" value="HCP-like"/>
    <property type="match status" value="1"/>
</dbReference>
<sequence>MHAARSLAWHALAVLGLWAALLAPGAEHGTLAKVIVQPAPPEAPPPAPADEVSAKSYIVDSGRDELLEQLRAESKQAKGGEASLRLGLLYLHGLRVPQDARSAQALFERAVTQGERRAAAAVAWCLLEGCVRSPDVGGALTYIARNRGAMPARMDYLEWLALGRQLTSDSRDRQRAQLLDRAVRARDLHAQIEQGVQRFEEDRYADSAELFRLATQQGSQAASRNLELVRQRIAEQEASSALASAGTPAEAQRLFARAQAAHRGIARPINYAEALTLYRQAAARGSAPAGRMLNLIVSRLRPDGSVAPIWMQQLALVDIQRDMGGMVRSVVPGMLGREPSPLYDLLPAALRTLGVIR</sequence>
<reference evidence="2" key="1">
    <citation type="journal article" date="2019" name="Int. J. Syst. Evol. Microbiol.">
        <title>The Global Catalogue of Microorganisms (GCM) 10K type strain sequencing project: providing services to taxonomists for standard genome sequencing and annotation.</title>
        <authorList>
            <consortium name="The Broad Institute Genomics Platform"/>
            <consortium name="The Broad Institute Genome Sequencing Center for Infectious Disease"/>
            <person name="Wu L."/>
            <person name="Ma J."/>
        </authorList>
    </citation>
    <scope>NUCLEOTIDE SEQUENCE [LARGE SCALE GENOMIC DNA]</scope>
    <source>
        <strain evidence="2">KCTC 52168</strain>
    </source>
</reference>
<evidence type="ECO:0008006" key="3">
    <source>
        <dbReference type="Google" id="ProtNLM"/>
    </source>
</evidence>
<name>A0ABV7H5V5_9BURK</name>
<proteinExistence type="predicted"/>
<dbReference type="Pfam" id="PF08238">
    <property type="entry name" value="Sel1"/>
    <property type="match status" value="2"/>
</dbReference>
<dbReference type="InterPro" id="IPR050767">
    <property type="entry name" value="Sel1_AlgK"/>
</dbReference>
<dbReference type="EMBL" id="JBHRTI010000003">
    <property type="protein sequence ID" value="MFC3146966.1"/>
    <property type="molecule type" value="Genomic_DNA"/>
</dbReference>
<accession>A0ABV7H5V5</accession>
<organism evidence="1 2">
    <name type="scientific">Piscinibacterium candidicorallinum</name>
    <dbReference type="NCBI Taxonomy" id="1793872"/>
    <lineage>
        <taxon>Bacteria</taxon>
        <taxon>Pseudomonadati</taxon>
        <taxon>Pseudomonadota</taxon>
        <taxon>Betaproteobacteria</taxon>
        <taxon>Burkholderiales</taxon>
        <taxon>Piscinibacterium</taxon>
    </lineage>
</organism>
<protein>
    <recommendedName>
        <fullName evidence="3">Sel1 repeat family protein</fullName>
    </recommendedName>
</protein>
<dbReference type="SMART" id="SM00671">
    <property type="entry name" value="SEL1"/>
    <property type="match status" value="2"/>
</dbReference>